<feature type="domain" description="PIN" evidence="1">
    <location>
        <begin position="5"/>
        <end position="128"/>
    </location>
</feature>
<accession>A0A0G0PWV5</accession>
<organism evidence="2 3">
    <name type="scientific">Candidatus Gottesmanbacteria bacterium GW2011_GWC2_39_8</name>
    <dbReference type="NCBI Taxonomy" id="1618450"/>
    <lineage>
        <taxon>Bacteria</taxon>
        <taxon>Candidatus Gottesmaniibacteriota</taxon>
    </lineage>
</organism>
<dbReference type="EMBL" id="LBXN01000037">
    <property type="protein sequence ID" value="KKR32619.1"/>
    <property type="molecule type" value="Genomic_DNA"/>
</dbReference>
<evidence type="ECO:0000313" key="3">
    <source>
        <dbReference type="Proteomes" id="UP000034539"/>
    </source>
</evidence>
<dbReference type="InterPro" id="IPR002716">
    <property type="entry name" value="PIN_dom"/>
</dbReference>
<proteinExistence type="predicted"/>
<dbReference type="Pfam" id="PF01850">
    <property type="entry name" value="PIN"/>
    <property type="match status" value="1"/>
</dbReference>
<protein>
    <submittedName>
        <fullName evidence="2">PilT protein-like protein</fullName>
    </submittedName>
</protein>
<reference evidence="2 3" key="1">
    <citation type="journal article" date="2015" name="Nature">
        <title>rRNA introns, odd ribosomes, and small enigmatic genomes across a large radiation of phyla.</title>
        <authorList>
            <person name="Brown C.T."/>
            <person name="Hug L.A."/>
            <person name="Thomas B.C."/>
            <person name="Sharon I."/>
            <person name="Castelle C.J."/>
            <person name="Singh A."/>
            <person name="Wilkins M.J."/>
            <person name="Williams K.H."/>
            <person name="Banfield J.F."/>
        </authorList>
    </citation>
    <scope>NUCLEOTIDE SEQUENCE [LARGE SCALE GENOMIC DNA]</scope>
</reference>
<dbReference type="Gene3D" id="3.40.50.1010">
    <property type="entry name" value="5'-nuclease"/>
    <property type="match status" value="1"/>
</dbReference>
<dbReference type="InterPro" id="IPR029060">
    <property type="entry name" value="PIN-like_dom_sf"/>
</dbReference>
<comment type="caution">
    <text evidence="2">The sequence shown here is derived from an EMBL/GenBank/DDBJ whole genome shotgun (WGS) entry which is preliminary data.</text>
</comment>
<dbReference type="Proteomes" id="UP000034539">
    <property type="component" value="Unassembled WGS sequence"/>
</dbReference>
<sequence>MGKVIALDSMVFIYLFEDDRRYINKIFPLFKDAEKGKLTLVTSIISVIEALSTPKYISDENTRMEITNFFRETDGLSVKSIDWEIAETAAGLRRENRTLRVPDSLQLSTALICRASSLITNDLNITKISIPKLNIKTLN</sequence>
<evidence type="ECO:0000313" key="2">
    <source>
        <dbReference type="EMBL" id="KKR32619.1"/>
    </source>
</evidence>
<dbReference type="SUPFAM" id="SSF88723">
    <property type="entry name" value="PIN domain-like"/>
    <property type="match status" value="1"/>
</dbReference>
<name>A0A0G0PWV5_9BACT</name>
<dbReference type="AlphaFoldDB" id="A0A0G0PWV5"/>
<gene>
    <name evidence="2" type="ORF">UT63_C0037G0009</name>
</gene>
<evidence type="ECO:0000259" key="1">
    <source>
        <dbReference type="Pfam" id="PF01850"/>
    </source>
</evidence>